<keyword evidence="1" id="KW-0472">Membrane</keyword>
<evidence type="ECO:0000313" key="2">
    <source>
        <dbReference type="EMBL" id="MBB3147595.1"/>
    </source>
</evidence>
<accession>A0A839UCD6</accession>
<evidence type="ECO:0000313" key="3">
    <source>
        <dbReference type="Proteomes" id="UP000554520"/>
    </source>
</evidence>
<reference evidence="2 3" key="1">
    <citation type="submission" date="2020-08" db="EMBL/GenBank/DDBJ databases">
        <title>Genomic Encyclopedia of Type Strains, Phase III (KMG-III): the genomes of soil and plant-associated and newly described type strains.</title>
        <authorList>
            <person name="Whitman W."/>
        </authorList>
    </citation>
    <scope>NUCLEOTIDE SEQUENCE [LARGE SCALE GENOMIC DNA]</scope>
    <source>
        <strain evidence="2 3">CECT 7015</strain>
    </source>
</reference>
<organism evidence="2 3">
    <name type="scientific">Phyllobacterium trifolii</name>
    <dbReference type="NCBI Taxonomy" id="300193"/>
    <lineage>
        <taxon>Bacteria</taxon>
        <taxon>Pseudomonadati</taxon>
        <taxon>Pseudomonadota</taxon>
        <taxon>Alphaproteobacteria</taxon>
        <taxon>Hyphomicrobiales</taxon>
        <taxon>Phyllobacteriaceae</taxon>
        <taxon>Phyllobacterium</taxon>
    </lineage>
</organism>
<dbReference type="EMBL" id="JACHXN010000013">
    <property type="protein sequence ID" value="MBB3147595.1"/>
    <property type="molecule type" value="Genomic_DNA"/>
</dbReference>
<proteinExistence type="predicted"/>
<comment type="caution">
    <text evidence="2">The sequence shown here is derived from an EMBL/GenBank/DDBJ whole genome shotgun (WGS) entry which is preliminary data.</text>
</comment>
<keyword evidence="1" id="KW-1133">Transmembrane helix</keyword>
<gene>
    <name evidence="2" type="ORF">FHS21_004019</name>
</gene>
<sequence>MAGPGTSFGKRVRTDALSSPLPAIPSEVRISDEARHHKRSAPDDKKTNWTVLRKICGVFYILAVTVIVVALFERADKTPSQLVETARSNAAKAVTQAAEARKVACAKDYSAMAFAMAQGEVTKRLASPSSASYPVLESKTQPLGDCLYRIKAVVDSQNGFGAMIRTPWSGMVEYQPVDGTWQVKSLSIGS</sequence>
<dbReference type="Proteomes" id="UP000554520">
    <property type="component" value="Unassembled WGS sequence"/>
</dbReference>
<feature type="transmembrane region" description="Helical" evidence="1">
    <location>
        <begin position="51"/>
        <end position="72"/>
    </location>
</feature>
<name>A0A839UCD6_9HYPH</name>
<dbReference type="AlphaFoldDB" id="A0A839UCD6"/>
<dbReference type="RefSeq" id="WP_112530276.1">
    <property type="nucleotide sequence ID" value="NZ_JACHXN010000013.1"/>
</dbReference>
<keyword evidence="3" id="KW-1185">Reference proteome</keyword>
<keyword evidence="1" id="KW-0812">Transmembrane</keyword>
<evidence type="ECO:0000256" key="1">
    <source>
        <dbReference type="SAM" id="Phobius"/>
    </source>
</evidence>
<protein>
    <submittedName>
        <fullName evidence="2">Uncharacterized protein</fullName>
    </submittedName>
</protein>